<dbReference type="Proteomes" id="UP000325315">
    <property type="component" value="Unassembled WGS sequence"/>
</dbReference>
<dbReference type="InterPro" id="IPR036691">
    <property type="entry name" value="Endo/exonu/phosph_ase_sf"/>
</dbReference>
<feature type="domain" description="Endonuclease/exonuclease/phosphatase" evidence="1">
    <location>
        <begin position="17"/>
        <end position="175"/>
    </location>
</feature>
<organism evidence="4 5">
    <name type="scientific">Gossypium australe</name>
    <dbReference type="NCBI Taxonomy" id="47621"/>
    <lineage>
        <taxon>Eukaryota</taxon>
        <taxon>Viridiplantae</taxon>
        <taxon>Streptophyta</taxon>
        <taxon>Embryophyta</taxon>
        <taxon>Tracheophyta</taxon>
        <taxon>Spermatophyta</taxon>
        <taxon>Magnoliopsida</taxon>
        <taxon>eudicotyledons</taxon>
        <taxon>Gunneridae</taxon>
        <taxon>Pentapetalae</taxon>
        <taxon>rosids</taxon>
        <taxon>malvids</taxon>
        <taxon>Malvales</taxon>
        <taxon>Malvaceae</taxon>
        <taxon>Malvoideae</taxon>
        <taxon>Gossypium</taxon>
    </lineage>
</organism>
<dbReference type="InterPro" id="IPR005135">
    <property type="entry name" value="Endo/exonuclease/phosphatase"/>
</dbReference>
<dbReference type="InterPro" id="IPR036397">
    <property type="entry name" value="RNaseH_sf"/>
</dbReference>
<dbReference type="CDD" id="cd06222">
    <property type="entry name" value="RNase_H_like"/>
    <property type="match status" value="1"/>
</dbReference>
<sequence>MERIRRRCGYTNGFDVEADGSKGGLSLAWKKGIQVTIISSSRNHIDSLIKEKQDNKERRFMCFYGNLFPNERCNTWNLLRQLIRIRSHPWIVCGDFNEILYSFKKRGGAPREEKRMEAFHNVLEECQLMDVGFSGLWFTGERGSLPETNIRERLDRGVANAEWTTFRFEAWWLLESTFEKLVMDSWKSLSGPLTDKLEGLKQRIIQWAFQIKKDRKGVKQNLYKQLNRLLEEDRNDENLAEIIDTKIDLNLEIDKDEEHVNDKEGMATIAKNYFQDLFTSRGISNTELILDGVERCITEAINVQLTAEYTVEEICTALKAMGPTKAPGDDGFPAIFFQKCWHIVGKVCIDKAQSAFVSGRLIIDNVLVAYEIMHTLKNKRVGKKKGHMALKLDMSKVYDRVEWEFLRIMMERMGFAQSWGGKEVFIKLVLQAIPTYSMMCFLLSRTLCEEMGSLIARHWWQKGHCRKGIHWYDVDRILRIPLAREEHADMIVWCGEHSGKFIVRSAYKLLQTQTSTTSSTYMQNTTKPFYKQFWELQIPKKIKILVWKVSWNYIPTMANLYQIRVAPNDKCPRCRLCIESLWHIFVECLVSVELWKNLNFNLISQSEPLDFIEWLTWIFSKCREPQRQMLVCGIWVLWMDRNKNLHEGKSYTEKDAANYVRHYLGEIDGLNERKLKNIQENDKWKALAKSTVKINFDAFFDGKNHKSASAIVTRNSNGEIKISKSYLHTMVDTAFDAEAIACYEAVLTGIEMGFTDIIVEGDSKTIINKCMTQSVDKSQVSAYIRNIHREKGKFQAITFHFVPRSAD</sequence>
<keyword evidence="4" id="KW-0695">RNA-directed DNA polymerase</keyword>
<keyword evidence="4" id="KW-0548">Nucleotidyltransferase</keyword>
<dbReference type="InterPro" id="IPR052929">
    <property type="entry name" value="RNase_H-like_EbsB-rel"/>
</dbReference>
<dbReference type="InterPro" id="IPR002156">
    <property type="entry name" value="RNaseH_domain"/>
</dbReference>
<dbReference type="OrthoDB" id="1412470at2759"/>
<protein>
    <submittedName>
        <fullName evidence="4">Reverse transcriptase</fullName>
    </submittedName>
</protein>
<dbReference type="EMBL" id="SMMG02000009">
    <property type="protein sequence ID" value="KAA3462404.1"/>
    <property type="molecule type" value="Genomic_DNA"/>
</dbReference>
<dbReference type="GO" id="GO:0004523">
    <property type="term" value="F:RNA-DNA hybrid ribonuclease activity"/>
    <property type="evidence" value="ECO:0007669"/>
    <property type="project" value="InterPro"/>
</dbReference>
<evidence type="ECO:0000259" key="1">
    <source>
        <dbReference type="Pfam" id="PF03372"/>
    </source>
</evidence>
<dbReference type="InterPro" id="IPR026960">
    <property type="entry name" value="RVT-Znf"/>
</dbReference>
<comment type="caution">
    <text evidence="4">The sequence shown here is derived from an EMBL/GenBank/DDBJ whole genome shotgun (WGS) entry which is preliminary data.</text>
</comment>
<proteinExistence type="predicted"/>
<dbReference type="AlphaFoldDB" id="A0A5B6UZ25"/>
<dbReference type="Gene3D" id="3.60.10.10">
    <property type="entry name" value="Endonuclease/exonuclease/phosphatase"/>
    <property type="match status" value="1"/>
</dbReference>
<keyword evidence="5" id="KW-1185">Reference proteome</keyword>
<name>A0A5B6UZ25_9ROSI</name>
<evidence type="ECO:0000313" key="4">
    <source>
        <dbReference type="EMBL" id="KAA3462404.1"/>
    </source>
</evidence>
<dbReference type="Pfam" id="PF13456">
    <property type="entry name" value="RVT_3"/>
    <property type="match status" value="1"/>
</dbReference>
<gene>
    <name evidence="4" type="ORF">EPI10_028891</name>
</gene>
<dbReference type="SUPFAM" id="SSF53098">
    <property type="entry name" value="Ribonuclease H-like"/>
    <property type="match status" value="1"/>
</dbReference>
<evidence type="ECO:0000259" key="3">
    <source>
        <dbReference type="Pfam" id="PF13966"/>
    </source>
</evidence>
<dbReference type="Pfam" id="PF03372">
    <property type="entry name" value="Exo_endo_phos"/>
    <property type="match status" value="1"/>
</dbReference>
<evidence type="ECO:0000259" key="2">
    <source>
        <dbReference type="Pfam" id="PF13456"/>
    </source>
</evidence>
<dbReference type="GO" id="GO:0003964">
    <property type="term" value="F:RNA-directed DNA polymerase activity"/>
    <property type="evidence" value="ECO:0007669"/>
    <property type="project" value="UniProtKB-KW"/>
</dbReference>
<feature type="domain" description="RNase H type-1" evidence="2">
    <location>
        <begin position="695"/>
        <end position="805"/>
    </location>
</feature>
<dbReference type="Gene3D" id="3.30.420.10">
    <property type="entry name" value="Ribonuclease H-like superfamily/Ribonuclease H"/>
    <property type="match status" value="1"/>
</dbReference>
<dbReference type="Pfam" id="PF13966">
    <property type="entry name" value="zf-RVT"/>
    <property type="match status" value="1"/>
</dbReference>
<dbReference type="InterPro" id="IPR044730">
    <property type="entry name" value="RNase_H-like_dom_plant"/>
</dbReference>
<evidence type="ECO:0000313" key="5">
    <source>
        <dbReference type="Proteomes" id="UP000325315"/>
    </source>
</evidence>
<dbReference type="GO" id="GO:0003676">
    <property type="term" value="F:nucleic acid binding"/>
    <property type="evidence" value="ECO:0007669"/>
    <property type="project" value="InterPro"/>
</dbReference>
<dbReference type="InterPro" id="IPR012337">
    <property type="entry name" value="RNaseH-like_sf"/>
</dbReference>
<dbReference type="PANTHER" id="PTHR47074:SF61">
    <property type="entry name" value="RNASE H TYPE-1 DOMAIN-CONTAINING PROTEIN"/>
    <property type="match status" value="1"/>
</dbReference>
<reference evidence="5" key="1">
    <citation type="journal article" date="2019" name="Plant Biotechnol. J.">
        <title>Genome sequencing of the Australian wild diploid species Gossypium australe highlights disease resistance and delayed gland morphogenesis.</title>
        <authorList>
            <person name="Cai Y."/>
            <person name="Cai X."/>
            <person name="Wang Q."/>
            <person name="Wang P."/>
            <person name="Zhang Y."/>
            <person name="Cai C."/>
            <person name="Xu Y."/>
            <person name="Wang K."/>
            <person name="Zhou Z."/>
            <person name="Wang C."/>
            <person name="Geng S."/>
            <person name="Li B."/>
            <person name="Dong Q."/>
            <person name="Hou Y."/>
            <person name="Wang H."/>
            <person name="Ai P."/>
            <person name="Liu Z."/>
            <person name="Yi F."/>
            <person name="Sun M."/>
            <person name="An G."/>
            <person name="Cheng J."/>
            <person name="Zhang Y."/>
            <person name="Shi Q."/>
            <person name="Xie Y."/>
            <person name="Shi X."/>
            <person name="Chang Y."/>
            <person name="Huang F."/>
            <person name="Chen Y."/>
            <person name="Hong S."/>
            <person name="Mi L."/>
            <person name="Sun Q."/>
            <person name="Zhang L."/>
            <person name="Zhou B."/>
            <person name="Peng R."/>
            <person name="Zhang X."/>
            <person name="Liu F."/>
        </authorList>
    </citation>
    <scope>NUCLEOTIDE SEQUENCE [LARGE SCALE GENOMIC DNA]</scope>
    <source>
        <strain evidence="5">cv. PA1801</strain>
    </source>
</reference>
<accession>A0A5B6UZ25</accession>
<keyword evidence="4" id="KW-0808">Transferase</keyword>
<dbReference type="SUPFAM" id="SSF56219">
    <property type="entry name" value="DNase I-like"/>
    <property type="match status" value="1"/>
</dbReference>
<dbReference type="PANTHER" id="PTHR47074">
    <property type="entry name" value="BNAC02G40300D PROTEIN"/>
    <property type="match status" value="1"/>
</dbReference>
<feature type="domain" description="Reverse transcriptase zinc-binding" evidence="3">
    <location>
        <begin position="501"/>
        <end position="595"/>
    </location>
</feature>